<evidence type="ECO:0000256" key="2">
    <source>
        <dbReference type="ARBA" id="ARBA00022722"/>
    </source>
</evidence>
<keyword evidence="2" id="KW-0540">Nuclease</keyword>
<dbReference type="Pfam" id="PF03755">
    <property type="entry name" value="YicC-like_N"/>
    <property type="match status" value="1"/>
</dbReference>
<dbReference type="GO" id="GO:0004521">
    <property type="term" value="F:RNA endonuclease activity"/>
    <property type="evidence" value="ECO:0007669"/>
    <property type="project" value="InterPro"/>
</dbReference>
<dbReference type="PANTHER" id="PTHR30636:SF3">
    <property type="entry name" value="UPF0701 PROTEIN YICC"/>
    <property type="match status" value="1"/>
</dbReference>
<gene>
    <name evidence="8" type="ORF">H8699_05010</name>
</gene>
<dbReference type="Proteomes" id="UP000654279">
    <property type="component" value="Unassembled WGS sequence"/>
</dbReference>
<evidence type="ECO:0000259" key="6">
    <source>
        <dbReference type="Pfam" id="PF03755"/>
    </source>
</evidence>
<evidence type="ECO:0000256" key="5">
    <source>
        <dbReference type="ARBA" id="ARBA00035648"/>
    </source>
</evidence>
<comment type="caution">
    <text evidence="8">The sequence shown here is derived from an EMBL/GenBank/DDBJ whole genome shotgun (WGS) entry which is preliminary data.</text>
</comment>
<accession>A0A926CZG2</accession>
<dbReference type="NCBIfam" id="TIGR00255">
    <property type="entry name" value="YicC/YloC family endoribonuclease"/>
    <property type="match status" value="1"/>
</dbReference>
<organism evidence="8 9">
    <name type="scientific">Luoshenia tenuis</name>
    <dbReference type="NCBI Taxonomy" id="2763654"/>
    <lineage>
        <taxon>Bacteria</taxon>
        <taxon>Bacillati</taxon>
        <taxon>Bacillota</taxon>
        <taxon>Clostridia</taxon>
        <taxon>Christensenellales</taxon>
        <taxon>Christensenellaceae</taxon>
        <taxon>Luoshenia</taxon>
    </lineage>
</organism>
<comment type="similarity">
    <text evidence="5">Belongs to the YicC/YloC family.</text>
</comment>
<evidence type="ECO:0000256" key="4">
    <source>
        <dbReference type="ARBA" id="ARBA00022801"/>
    </source>
</evidence>
<comment type="cofactor">
    <cofactor evidence="1">
        <name>a divalent metal cation</name>
        <dbReference type="ChEBI" id="CHEBI:60240"/>
    </cofactor>
</comment>
<dbReference type="EMBL" id="JACRSO010000002">
    <property type="protein sequence ID" value="MBC8528787.1"/>
    <property type="molecule type" value="Genomic_DNA"/>
</dbReference>
<evidence type="ECO:0000313" key="9">
    <source>
        <dbReference type="Proteomes" id="UP000654279"/>
    </source>
</evidence>
<evidence type="ECO:0000313" key="8">
    <source>
        <dbReference type="EMBL" id="MBC8528787.1"/>
    </source>
</evidence>
<keyword evidence="9" id="KW-1185">Reference proteome</keyword>
<evidence type="ECO:0000259" key="7">
    <source>
        <dbReference type="Pfam" id="PF08340"/>
    </source>
</evidence>
<evidence type="ECO:0000256" key="1">
    <source>
        <dbReference type="ARBA" id="ARBA00001968"/>
    </source>
</evidence>
<reference evidence="8" key="1">
    <citation type="submission" date="2020-08" db="EMBL/GenBank/DDBJ databases">
        <title>Genome public.</title>
        <authorList>
            <person name="Liu C."/>
            <person name="Sun Q."/>
        </authorList>
    </citation>
    <scope>NUCLEOTIDE SEQUENCE</scope>
    <source>
        <strain evidence="8">NSJ-44</strain>
    </source>
</reference>
<dbReference type="InterPro" id="IPR013551">
    <property type="entry name" value="YicC-like_C"/>
</dbReference>
<name>A0A926CZG2_9FIRM</name>
<dbReference type="AlphaFoldDB" id="A0A926CZG2"/>
<feature type="domain" description="Endoribonuclease YicC-like N-terminal" evidence="6">
    <location>
        <begin position="7"/>
        <end position="159"/>
    </location>
</feature>
<dbReference type="InterPro" id="IPR013527">
    <property type="entry name" value="YicC-like_N"/>
</dbReference>
<dbReference type="GO" id="GO:0016787">
    <property type="term" value="F:hydrolase activity"/>
    <property type="evidence" value="ECO:0007669"/>
    <property type="project" value="UniProtKB-KW"/>
</dbReference>
<dbReference type="Pfam" id="PF08340">
    <property type="entry name" value="YicC-like_C"/>
    <property type="match status" value="1"/>
</dbReference>
<dbReference type="RefSeq" id="WP_249284755.1">
    <property type="nucleotide sequence ID" value="NZ_JACRSO010000002.1"/>
</dbReference>
<evidence type="ECO:0000256" key="3">
    <source>
        <dbReference type="ARBA" id="ARBA00022759"/>
    </source>
</evidence>
<sequence length="296" mass="33507">MLEQQVASMTGYGRATAQIEGREMTVEVKTVNHRYLDIALRLPRVFSFLEDDIRKMLQSRLSRGHVEFYVNYRNHRDDSKSVEADVALAKAYMDAIGQLSASSGLQNDVTLSFISRLPEVLNVSETEEDQDALRELMRGVLSSALDQLKAMRLTEGQEMVRDVSGRIETILVLVGQIEARSTQTVDEYYQKLRARIAELLENVPVDPDRIATEAAVFADKASIAEETVRLRSHMQQFLDTLRGEQPCGRKLDFIVQEMNREINTVGSKASDAEILSKVVDVKSEIEKIREQVQNIE</sequence>
<protein>
    <submittedName>
        <fullName evidence="8">YicC family protein</fullName>
    </submittedName>
</protein>
<proteinExistence type="inferred from homology"/>
<dbReference type="PANTHER" id="PTHR30636">
    <property type="entry name" value="UPF0701 PROTEIN YICC"/>
    <property type="match status" value="1"/>
</dbReference>
<dbReference type="InterPro" id="IPR005229">
    <property type="entry name" value="YicC/YloC-like"/>
</dbReference>
<feature type="domain" description="Endoribonuclease YicC-like C-terminal" evidence="7">
    <location>
        <begin position="177"/>
        <end position="296"/>
    </location>
</feature>
<keyword evidence="4" id="KW-0378">Hydrolase</keyword>
<keyword evidence="3" id="KW-0255">Endonuclease</keyword>